<dbReference type="PANTHER" id="PTHR32282:SF33">
    <property type="entry name" value="PEPTIDOGLYCAN GLYCOSYLTRANSFERASE"/>
    <property type="match status" value="1"/>
</dbReference>
<dbReference type="InterPro" id="IPR001264">
    <property type="entry name" value="Glyco_trans_51"/>
</dbReference>
<dbReference type="InterPro" id="IPR050396">
    <property type="entry name" value="Glycosyltr_51/Transpeptidase"/>
</dbReference>
<name>A0A542Z903_9MICO</name>
<keyword evidence="1" id="KW-0808">Transferase</keyword>
<reference evidence="4 5" key="1">
    <citation type="submission" date="2019-06" db="EMBL/GenBank/DDBJ databases">
        <title>Sequencing the genomes of 1000 actinobacteria strains.</title>
        <authorList>
            <person name="Klenk H.-P."/>
        </authorList>
    </citation>
    <scope>NUCLEOTIDE SEQUENCE [LARGE SCALE GENOMIC DNA]</scope>
    <source>
        <strain evidence="4 5">DSM 18082</strain>
    </source>
</reference>
<dbReference type="Gene3D" id="1.10.3810.10">
    <property type="entry name" value="Biosynthetic peptidoglycan transglycosylase-like"/>
    <property type="match status" value="1"/>
</dbReference>
<dbReference type="GO" id="GO:0008955">
    <property type="term" value="F:peptidoglycan glycosyltransferase activity"/>
    <property type="evidence" value="ECO:0007669"/>
    <property type="project" value="TreeGrafter"/>
</dbReference>
<feature type="domain" description="Glycosyl transferase family 51" evidence="3">
    <location>
        <begin position="71"/>
        <end position="223"/>
    </location>
</feature>
<dbReference type="InterPro" id="IPR036950">
    <property type="entry name" value="PBP_transglycosylase"/>
</dbReference>
<dbReference type="InterPro" id="IPR023346">
    <property type="entry name" value="Lysozyme-like_dom_sf"/>
</dbReference>
<keyword evidence="2" id="KW-0472">Membrane</keyword>
<keyword evidence="2" id="KW-0812">Transmembrane</keyword>
<dbReference type="PANTHER" id="PTHR32282">
    <property type="entry name" value="BINDING PROTEIN TRANSPEPTIDASE, PUTATIVE-RELATED"/>
    <property type="match status" value="1"/>
</dbReference>
<dbReference type="Pfam" id="PF00912">
    <property type="entry name" value="Transgly"/>
    <property type="match status" value="1"/>
</dbReference>
<evidence type="ECO:0000259" key="3">
    <source>
        <dbReference type="Pfam" id="PF00912"/>
    </source>
</evidence>
<protein>
    <submittedName>
        <fullName evidence="4">Penicillin-binding protein 1A</fullName>
    </submittedName>
</protein>
<accession>A0A542Z903</accession>
<keyword evidence="2" id="KW-1133">Transmembrane helix</keyword>
<dbReference type="OrthoDB" id="9766909at2"/>
<dbReference type="AlphaFoldDB" id="A0A542Z903"/>
<evidence type="ECO:0000313" key="5">
    <source>
        <dbReference type="Proteomes" id="UP000319514"/>
    </source>
</evidence>
<sequence length="245" mass="26413">MAPPLAPVRAARRRGRLWRLGVVAGCIVLALLLALAALWQVTPGVQDAMTRVRAVERAHGAPALSSLPRDDRVARALVATEDSRFWTSPGLDPQSVVRAGLATVTGSSDIGGATLEQQLAKNLWFGGRRDRAAQLQEAVLALKLDRSWSKDEVLRMYLAQVYFGHGFYGLAQASHGYFGRAPAQLSWAQASMLAGLVQAPSAYDPLVHLRAGKQRQRHVLDRLVSTGVLTRAEADAAFAAPLHLA</sequence>
<feature type="transmembrane region" description="Helical" evidence="2">
    <location>
        <begin position="20"/>
        <end position="39"/>
    </location>
</feature>
<organism evidence="4 5">
    <name type="scientific">Oryzihumus leptocrescens</name>
    <dbReference type="NCBI Taxonomy" id="297536"/>
    <lineage>
        <taxon>Bacteria</taxon>
        <taxon>Bacillati</taxon>
        <taxon>Actinomycetota</taxon>
        <taxon>Actinomycetes</taxon>
        <taxon>Micrococcales</taxon>
        <taxon>Intrasporangiaceae</taxon>
        <taxon>Oryzihumus</taxon>
    </lineage>
</organism>
<evidence type="ECO:0000313" key="4">
    <source>
        <dbReference type="EMBL" id="TQL56824.1"/>
    </source>
</evidence>
<comment type="caution">
    <text evidence="4">The sequence shown here is derived from an EMBL/GenBank/DDBJ whole genome shotgun (WGS) entry which is preliminary data.</text>
</comment>
<dbReference type="RefSeq" id="WP_141790195.1">
    <property type="nucleotide sequence ID" value="NZ_BAAAKX010000008.1"/>
</dbReference>
<proteinExistence type="predicted"/>
<keyword evidence="5" id="KW-1185">Reference proteome</keyword>
<dbReference type="EMBL" id="VFOQ01000002">
    <property type="protein sequence ID" value="TQL56824.1"/>
    <property type="molecule type" value="Genomic_DNA"/>
</dbReference>
<dbReference type="Proteomes" id="UP000319514">
    <property type="component" value="Unassembled WGS sequence"/>
</dbReference>
<evidence type="ECO:0000256" key="1">
    <source>
        <dbReference type="ARBA" id="ARBA00022679"/>
    </source>
</evidence>
<evidence type="ECO:0000256" key="2">
    <source>
        <dbReference type="SAM" id="Phobius"/>
    </source>
</evidence>
<gene>
    <name evidence="4" type="ORF">FB474_3585</name>
</gene>
<dbReference type="SUPFAM" id="SSF53955">
    <property type="entry name" value="Lysozyme-like"/>
    <property type="match status" value="1"/>
</dbReference>